<dbReference type="InterPro" id="IPR010982">
    <property type="entry name" value="Lambda_DNA-bd_dom_sf"/>
</dbReference>
<dbReference type="PROSITE" id="PS50943">
    <property type="entry name" value="HTH_CROC1"/>
    <property type="match status" value="1"/>
</dbReference>
<gene>
    <name evidence="2" type="ORF">BN59_01790</name>
</gene>
<sequence>MSNKILAERLNKELDTIGVPPRSDERIDAFSKLVKIPKFKADAFLNGISVPDPVVLNRIADEFEVNPDWLIGKSDQRQKKTKA</sequence>
<feature type="domain" description="HTH cro/C1-type" evidence="1">
    <location>
        <begin position="46"/>
        <end position="70"/>
    </location>
</feature>
<protein>
    <recommendedName>
        <fullName evidence="1">HTH cro/C1-type domain-containing protein</fullName>
    </recommendedName>
</protein>
<evidence type="ECO:0000259" key="1">
    <source>
        <dbReference type="PROSITE" id="PS50943"/>
    </source>
</evidence>
<proteinExistence type="predicted"/>
<reference evidence="2 3" key="1">
    <citation type="submission" date="2014-06" db="EMBL/GenBank/DDBJ databases">
        <authorList>
            <person name="Urmite Genomes Urmite Genomes"/>
        </authorList>
    </citation>
    <scope>NUCLEOTIDE SEQUENCE [LARGE SCALE GENOMIC DNA]</scope>
</reference>
<name>A0A078KWW5_9GAMM</name>
<dbReference type="EMBL" id="CCSB01000002">
    <property type="protein sequence ID" value="CDZ77507.1"/>
    <property type="molecule type" value="Genomic_DNA"/>
</dbReference>
<dbReference type="InterPro" id="IPR001387">
    <property type="entry name" value="Cro/C1-type_HTH"/>
</dbReference>
<dbReference type="AlphaFoldDB" id="A0A078KWW5"/>
<evidence type="ECO:0000313" key="2">
    <source>
        <dbReference type="EMBL" id="CDZ77507.1"/>
    </source>
</evidence>
<dbReference type="RefSeq" id="WP_043874033.1">
    <property type="nucleotide sequence ID" value="NZ_CCVW01000002.1"/>
</dbReference>
<evidence type="ECO:0000313" key="3">
    <source>
        <dbReference type="Proteomes" id="UP000044071"/>
    </source>
</evidence>
<dbReference type="Proteomes" id="UP000044071">
    <property type="component" value="Unassembled WGS sequence"/>
</dbReference>
<dbReference type="GO" id="GO:0003677">
    <property type="term" value="F:DNA binding"/>
    <property type="evidence" value="ECO:0007669"/>
    <property type="project" value="InterPro"/>
</dbReference>
<organism evidence="2 3">
    <name type="scientific">Legionella massiliensis</name>
    <dbReference type="NCBI Taxonomy" id="1034943"/>
    <lineage>
        <taxon>Bacteria</taxon>
        <taxon>Pseudomonadati</taxon>
        <taxon>Pseudomonadota</taxon>
        <taxon>Gammaproteobacteria</taxon>
        <taxon>Legionellales</taxon>
        <taxon>Legionellaceae</taxon>
        <taxon>Legionella</taxon>
    </lineage>
</organism>
<accession>A0A078KWW5</accession>
<dbReference type="eggNOG" id="ENOG5031EB0">
    <property type="taxonomic scope" value="Bacteria"/>
</dbReference>
<dbReference type="Gene3D" id="1.10.260.40">
    <property type="entry name" value="lambda repressor-like DNA-binding domains"/>
    <property type="match status" value="1"/>
</dbReference>
<keyword evidence="3" id="KW-1185">Reference proteome</keyword>
<dbReference type="OrthoDB" id="5643962at2"/>